<dbReference type="PANTHER" id="PTHR46615">
    <property type="entry name" value="ARYLSULFATASE K"/>
    <property type="match status" value="1"/>
</dbReference>
<feature type="domain" description="Sulfatase N-terminal" evidence="1">
    <location>
        <begin position="2"/>
        <end position="291"/>
    </location>
</feature>
<accession>A0A381WK63</accession>
<dbReference type="SUPFAM" id="SSF53649">
    <property type="entry name" value="Alkaline phosphatase-like"/>
    <property type="match status" value="1"/>
</dbReference>
<organism evidence="2">
    <name type="scientific">marine metagenome</name>
    <dbReference type="NCBI Taxonomy" id="408172"/>
    <lineage>
        <taxon>unclassified sequences</taxon>
        <taxon>metagenomes</taxon>
        <taxon>ecological metagenomes</taxon>
    </lineage>
</organism>
<evidence type="ECO:0000313" key="2">
    <source>
        <dbReference type="EMBL" id="SVA52905.1"/>
    </source>
</evidence>
<dbReference type="Pfam" id="PF00884">
    <property type="entry name" value="Sulfatase"/>
    <property type="match status" value="1"/>
</dbReference>
<dbReference type="AlphaFoldDB" id="A0A381WK63"/>
<dbReference type="EMBL" id="UINC01012066">
    <property type="protein sequence ID" value="SVA52905.1"/>
    <property type="molecule type" value="Genomic_DNA"/>
</dbReference>
<dbReference type="InterPro" id="IPR000917">
    <property type="entry name" value="Sulfatase_N"/>
</dbReference>
<dbReference type="InterPro" id="IPR051849">
    <property type="entry name" value="GAG-degrading_sulfatase"/>
</dbReference>
<gene>
    <name evidence="2" type="ORF">METZ01_LOCUS105759</name>
</gene>
<reference evidence="2" key="1">
    <citation type="submission" date="2018-05" db="EMBL/GenBank/DDBJ databases">
        <authorList>
            <person name="Lanie J.A."/>
            <person name="Ng W.-L."/>
            <person name="Kazmierczak K.M."/>
            <person name="Andrzejewski T.M."/>
            <person name="Davidsen T.M."/>
            <person name="Wayne K.J."/>
            <person name="Tettelin H."/>
            <person name="Glass J.I."/>
            <person name="Rusch D."/>
            <person name="Podicherti R."/>
            <person name="Tsui H.-C.T."/>
            <person name="Winkler M.E."/>
        </authorList>
    </citation>
    <scope>NUCLEOTIDE SEQUENCE</scope>
</reference>
<protein>
    <recommendedName>
        <fullName evidence="1">Sulfatase N-terminal domain-containing protein</fullName>
    </recommendedName>
</protein>
<name>A0A381WK63_9ZZZZ</name>
<sequence length="436" mass="49366">ASPLCIPSRAAMLSGLLPNRTGVITNFQSLPSDKMTFVHSLGIAGYETVLCGRMHFKGHDQRQGFMRRVMGDITNPYIGGGFNLGSLEKADEPSRVSLKKSGPGNSNVLEYDRAVFEQAEKFLVNWQSEKPLFLTVGLYGPHCPYVSPKDLYDYYYKNLPPIEKSESFKQSVHPAVKKWYDNRNVFTVTQEEVRRSVAAYYGMIERMDQAIGRLIETIDQTLGLQETLLIYSSDHGDMAGEKGLFWKTNLYEGSVRVPMIFALPGTIRKNENIKQPTSHLDLGSTLIDLCGGPKLPETDGESLLELLKGETPENPNRVVVSQLADNKGDNPSAMIRKNEWKLVSHQGYPEPQVFNLHNDPEEVNDLADNLNFHTKKIELLEELCKTWDGDHVAQHLKHTCYHIELLKQWYDVIQPETFDQWLGSDENNFLIAETTE</sequence>
<feature type="non-terminal residue" evidence="2">
    <location>
        <position position="1"/>
    </location>
</feature>
<dbReference type="GO" id="GO:0004065">
    <property type="term" value="F:arylsulfatase activity"/>
    <property type="evidence" value="ECO:0007669"/>
    <property type="project" value="TreeGrafter"/>
</dbReference>
<dbReference type="InterPro" id="IPR017850">
    <property type="entry name" value="Alkaline_phosphatase_core_sf"/>
</dbReference>
<dbReference type="GO" id="GO:0015024">
    <property type="term" value="F:glucuronate-2-sulfatase activity"/>
    <property type="evidence" value="ECO:0007669"/>
    <property type="project" value="TreeGrafter"/>
</dbReference>
<proteinExistence type="predicted"/>
<dbReference type="Gene3D" id="3.40.720.10">
    <property type="entry name" value="Alkaline Phosphatase, subunit A"/>
    <property type="match status" value="1"/>
</dbReference>
<evidence type="ECO:0000259" key="1">
    <source>
        <dbReference type="Pfam" id="PF00884"/>
    </source>
</evidence>
<dbReference type="PANTHER" id="PTHR46615:SF1">
    <property type="entry name" value="ARYLSULFATASE K"/>
    <property type="match status" value="1"/>
</dbReference>